<evidence type="ECO:0000256" key="2">
    <source>
        <dbReference type="ARBA" id="ARBA00022989"/>
    </source>
</evidence>
<comment type="similarity">
    <text evidence="4">Belongs to the copper transporter (Ctr) (TC 1.A.56) family. SLC31A subfamily.</text>
</comment>
<accession>G7DZK6</accession>
<dbReference type="EMBL" id="BABT02000071">
    <property type="protein sequence ID" value="GAA96016.1"/>
    <property type="molecule type" value="Genomic_DNA"/>
</dbReference>
<dbReference type="GO" id="GO:0005375">
    <property type="term" value="F:copper ion transmembrane transporter activity"/>
    <property type="evidence" value="ECO:0007669"/>
    <property type="project" value="UniProtKB-UniRule"/>
</dbReference>
<comment type="caution">
    <text evidence="6">The sequence shown here is derived from an EMBL/GenBank/DDBJ whole genome shotgun (WGS) entry which is preliminary data.</text>
</comment>
<keyword evidence="4" id="KW-0187">Copper transport</keyword>
<evidence type="ECO:0000256" key="5">
    <source>
        <dbReference type="SAM" id="MobiDB-lite"/>
    </source>
</evidence>
<evidence type="ECO:0000256" key="4">
    <source>
        <dbReference type="RuleBase" id="RU367022"/>
    </source>
</evidence>
<reference evidence="6 7" key="2">
    <citation type="journal article" date="2012" name="Open Biol.">
        <title>Characteristics of nucleosomes and linker DNA regions on the genome of the basidiomycete Mixia osmundae revealed by mono- and dinucleosome mapping.</title>
        <authorList>
            <person name="Nishida H."/>
            <person name="Kondo S."/>
            <person name="Matsumoto T."/>
            <person name="Suzuki Y."/>
            <person name="Yoshikawa H."/>
            <person name="Taylor T.D."/>
            <person name="Sugiyama J."/>
        </authorList>
    </citation>
    <scope>NUCLEOTIDE SEQUENCE [LARGE SCALE GENOMIC DNA]</scope>
    <source>
        <strain evidence="7">CBS 9802 / IAM 14324 / JCM 22182 / KY 12970</strain>
    </source>
</reference>
<dbReference type="Proteomes" id="UP000009131">
    <property type="component" value="Unassembled WGS sequence"/>
</dbReference>
<feature type="region of interest" description="Disordered" evidence="5">
    <location>
        <begin position="215"/>
        <end position="239"/>
    </location>
</feature>
<keyword evidence="1 4" id="KW-0812">Transmembrane</keyword>
<evidence type="ECO:0000256" key="3">
    <source>
        <dbReference type="ARBA" id="ARBA00023136"/>
    </source>
</evidence>
<gene>
    <name evidence="6" type="primary">Mo02676</name>
    <name evidence="6" type="ORF">E5Q_02676</name>
</gene>
<evidence type="ECO:0000313" key="6">
    <source>
        <dbReference type="EMBL" id="GAA96016.1"/>
    </source>
</evidence>
<keyword evidence="7" id="KW-1185">Reference proteome</keyword>
<sequence length="311" mass="33974">MNAQAITSSVSLGLSSFAYADDHAVLASVVHIAWRVRLMTYGSAGNVITVKLIDWLVHTDNSNHGRFEIEAREDGTSQSNWSALAQVCCTPTYTVRIELGYEHAFFEAPEWDRDLTRACMPLSASDPEPSCKTFVLPATEHCTLAMSTVEELTEAGSTGICLIHPSLIITSRTSLFFWFLILVFAGVAYEYLRLITQRYDQDLLARLSAEGAHRRDRLGVPGNGRRATSPLLGQPSDDASSSTIIPYNAQIARSALYVANVAVSFALMLLVMTYNSYVIAAVLIGAFVGHLIFQRDLTLSNDGTGKGMACH</sequence>
<dbReference type="AlphaFoldDB" id="G7DZK6"/>
<comment type="subcellular location">
    <subcellularLocation>
        <location evidence="4">Membrane</location>
        <topology evidence="4">Multi-pass membrane protein</topology>
    </subcellularLocation>
</comment>
<evidence type="ECO:0000313" key="7">
    <source>
        <dbReference type="Proteomes" id="UP000009131"/>
    </source>
</evidence>
<dbReference type="RefSeq" id="XP_014565742.1">
    <property type="nucleotide sequence ID" value="XM_014710256.1"/>
</dbReference>
<proteinExistence type="inferred from homology"/>
<dbReference type="PANTHER" id="PTHR12483">
    <property type="entry name" value="SOLUTE CARRIER FAMILY 31 COPPER TRANSPORTERS"/>
    <property type="match status" value="1"/>
</dbReference>
<protein>
    <recommendedName>
        <fullName evidence="4">Copper transport protein</fullName>
    </recommendedName>
</protein>
<evidence type="ECO:0000256" key="1">
    <source>
        <dbReference type="ARBA" id="ARBA00022692"/>
    </source>
</evidence>
<keyword evidence="4" id="KW-0186">Copper</keyword>
<keyword evidence="4" id="KW-0406">Ion transport</keyword>
<dbReference type="HOGENOM" id="CLU_894530_0_0_1"/>
<dbReference type="InParanoid" id="G7DZK6"/>
<dbReference type="GO" id="GO:0016020">
    <property type="term" value="C:membrane"/>
    <property type="evidence" value="ECO:0007669"/>
    <property type="project" value="UniProtKB-SubCell"/>
</dbReference>
<dbReference type="PANTHER" id="PTHR12483:SF115">
    <property type="entry name" value="COPPER TRANSPORT PROTEIN"/>
    <property type="match status" value="1"/>
</dbReference>
<organism evidence="6 7">
    <name type="scientific">Mixia osmundae (strain CBS 9802 / IAM 14324 / JCM 22182 / KY 12970)</name>
    <dbReference type="NCBI Taxonomy" id="764103"/>
    <lineage>
        <taxon>Eukaryota</taxon>
        <taxon>Fungi</taxon>
        <taxon>Dikarya</taxon>
        <taxon>Basidiomycota</taxon>
        <taxon>Pucciniomycotina</taxon>
        <taxon>Mixiomycetes</taxon>
        <taxon>Mixiales</taxon>
        <taxon>Mixiaceae</taxon>
        <taxon>Mixia</taxon>
    </lineage>
</organism>
<keyword evidence="3 4" id="KW-0472">Membrane</keyword>
<keyword evidence="2 4" id="KW-1133">Transmembrane helix</keyword>
<dbReference type="Pfam" id="PF04145">
    <property type="entry name" value="Ctr"/>
    <property type="match status" value="1"/>
</dbReference>
<dbReference type="OrthoDB" id="161814at2759"/>
<feature type="transmembrane region" description="Helical" evidence="4">
    <location>
        <begin position="175"/>
        <end position="192"/>
    </location>
</feature>
<keyword evidence="4" id="KW-0813">Transport</keyword>
<dbReference type="eggNOG" id="KOG3386">
    <property type="taxonomic scope" value="Eukaryota"/>
</dbReference>
<dbReference type="InterPro" id="IPR007274">
    <property type="entry name" value="Cop_transporter"/>
</dbReference>
<reference evidence="6 7" key="1">
    <citation type="journal article" date="2011" name="J. Gen. Appl. Microbiol.">
        <title>Draft genome sequencing of the enigmatic basidiomycete Mixia osmundae.</title>
        <authorList>
            <person name="Nishida H."/>
            <person name="Nagatsuka Y."/>
            <person name="Sugiyama J."/>
        </authorList>
    </citation>
    <scope>NUCLEOTIDE SEQUENCE [LARGE SCALE GENOMIC DNA]</scope>
    <source>
        <strain evidence="7">CBS 9802 / IAM 14324 / JCM 22182 / KY 12970</strain>
    </source>
</reference>
<feature type="transmembrane region" description="Helical" evidence="4">
    <location>
        <begin position="254"/>
        <end position="271"/>
    </location>
</feature>
<name>G7DZK6_MIXOS</name>
<feature type="transmembrane region" description="Helical" evidence="4">
    <location>
        <begin position="277"/>
        <end position="293"/>
    </location>
</feature>